<evidence type="ECO:0000256" key="1">
    <source>
        <dbReference type="ARBA" id="ARBA00022729"/>
    </source>
</evidence>
<protein>
    <recommendedName>
        <fullName evidence="3">LTD domain-containing protein</fullName>
    </recommendedName>
</protein>
<organism evidence="4 5">
    <name type="scientific">Brumimicrobium oceani</name>
    <dbReference type="NCBI Taxonomy" id="2100725"/>
    <lineage>
        <taxon>Bacteria</taxon>
        <taxon>Pseudomonadati</taxon>
        <taxon>Bacteroidota</taxon>
        <taxon>Flavobacteriia</taxon>
        <taxon>Flavobacteriales</taxon>
        <taxon>Crocinitomicaceae</taxon>
        <taxon>Brumimicrobium</taxon>
    </lineage>
</organism>
<feature type="signal peptide" evidence="2">
    <location>
        <begin position="1"/>
        <end position="26"/>
    </location>
</feature>
<keyword evidence="1 2" id="KW-0732">Signal</keyword>
<feature type="chain" id="PRO_5015626496" description="LTD domain-containing protein" evidence="2">
    <location>
        <begin position="27"/>
        <end position="1111"/>
    </location>
</feature>
<dbReference type="Pfam" id="PF18962">
    <property type="entry name" value="Por_Secre_tail"/>
    <property type="match status" value="1"/>
</dbReference>
<feature type="domain" description="LTD" evidence="3">
    <location>
        <begin position="19"/>
        <end position="139"/>
    </location>
</feature>
<dbReference type="PROSITE" id="PS51841">
    <property type="entry name" value="LTD"/>
    <property type="match status" value="1"/>
</dbReference>
<dbReference type="Pfam" id="PF08757">
    <property type="entry name" value="CotH"/>
    <property type="match status" value="1"/>
</dbReference>
<evidence type="ECO:0000256" key="2">
    <source>
        <dbReference type="SAM" id="SignalP"/>
    </source>
</evidence>
<dbReference type="SUPFAM" id="SSF74853">
    <property type="entry name" value="Lamin A/C globular tail domain"/>
    <property type="match status" value="1"/>
</dbReference>
<reference evidence="4 5" key="2">
    <citation type="submission" date="2018-05" db="EMBL/GenBank/DDBJ databases">
        <authorList>
            <person name="Lanie J.A."/>
            <person name="Ng W.-L."/>
            <person name="Kazmierczak K.M."/>
            <person name="Andrzejewski T.M."/>
            <person name="Davidsen T.M."/>
            <person name="Wayne K.J."/>
            <person name="Tettelin H."/>
            <person name="Glass J.I."/>
            <person name="Rusch D."/>
            <person name="Podicherti R."/>
            <person name="Tsui H.-C.T."/>
            <person name="Winkler M.E."/>
        </authorList>
    </citation>
    <scope>NUCLEOTIDE SEQUENCE [LARGE SCALE GENOMIC DNA]</scope>
    <source>
        <strain evidence="4 5">C305</strain>
    </source>
</reference>
<dbReference type="EMBL" id="QFRJ01000013">
    <property type="protein sequence ID" value="PWH82963.1"/>
    <property type="molecule type" value="Genomic_DNA"/>
</dbReference>
<dbReference type="InterPro" id="IPR036415">
    <property type="entry name" value="Lamin_tail_dom_sf"/>
</dbReference>
<dbReference type="InterPro" id="IPR044060">
    <property type="entry name" value="Bacterial_rp_domain"/>
</dbReference>
<reference evidence="4 5" key="1">
    <citation type="submission" date="2018-05" db="EMBL/GenBank/DDBJ databases">
        <title>Brumimicrobium oceani sp. nov., isolated from coastal sediment.</title>
        <authorList>
            <person name="Kou Y."/>
        </authorList>
    </citation>
    <scope>NUCLEOTIDE SEQUENCE [LARGE SCALE GENOMIC DNA]</scope>
    <source>
        <strain evidence="4 5">C305</strain>
    </source>
</reference>
<evidence type="ECO:0000259" key="3">
    <source>
        <dbReference type="PROSITE" id="PS51841"/>
    </source>
</evidence>
<dbReference type="Pfam" id="PF18998">
    <property type="entry name" value="Flg_new_2"/>
    <property type="match status" value="1"/>
</dbReference>
<accession>A0A2U2X5A9</accession>
<evidence type="ECO:0000313" key="4">
    <source>
        <dbReference type="EMBL" id="PWH82963.1"/>
    </source>
</evidence>
<dbReference type="NCBIfam" id="TIGR04183">
    <property type="entry name" value="Por_Secre_tail"/>
    <property type="match status" value="1"/>
</dbReference>
<name>A0A2U2X5A9_9FLAO</name>
<dbReference type="OrthoDB" id="9806464at2"/>
<dbReference type="Gene3D" id="2.60.40.1260">
    <property type="entry name" value="Lamin Tail domain"/>
    <property type="match status" value="1"/>
</dbReference>
<dbReference type="InterPro" id="IPR059177">
    <property type="entry name" value="GH29D-like_dom"/>
</dbReference>
<dbReference type="InterPro" id="IPR014867">
    <property type="entry name" value="Spore_coat_CotH_CotH2/3/7"/>
</dbReference>
<dbReference type="InterPro" id="IPR001322">
    <property type="entry name" value="Lamin_tail_dom"/>
</dbReference>
<dbReference type="Proteomes" id="UP000245370">
    <property type="component" value="Unassembled WGS sequence"/>
</dbReference>
<sequence length="1111" mass="124828">MKIENYFKLYLSFFTILFFSSQVALAQDVAINEVMSSNNTVIDDEDGDYEDWIEIYNYGSSPVNLAGYGLTDDPTILNKWIFPTQTIQPGEFLLVWASNKDRAVQGQELHTNFKISSAGEPLVLSNSSGSIVDQVGATELQPDVSYGRQPNGIGTWLFFYTPTPEASNTGTGLTELLLPPTFSHESGLYTSSFDLTLSHANPNVSIIYTLDGSEPMPNNLTGTVYNYKNDYPTQVGSSPGPLLSDSFTSNAYVSAINIYDRSNDPEELAAKNTFQFDQYVPINSIRKATVIRAKAFLNGIGSATISKTFFVWSQGNPYDIPVISLQIQENYLFDYDDGIYTSGVDFDTWRANNPANNQFYRPEWNNYWRSGSQWEYPVNVELFESTPTLLNSITNLNAGFRIHGNNSRSLGIKNLRLYARSDYDNNDLFEHDLFDNTIPGTPMPNNAFKRILLRGNGTGGPVAYDVVFNKAMQPIYDGVTRIQPAIHFINGEYWGLTALRDRVDDKHFALNYGLNDNNIAIVDCKGVNCDLDEGLSSDYSDFIAMRDFIINNDMSNQMLFDQASAMLDMSSYIDHIVLEIYAANDSYERKFWKVRTPENTSYGDGKWRVTVQDFEASMKSNINWLDYHAVLTGSPNELFLGNLLANEGFKIQFVNRFADVLNTVFTPEHFNSVVNKVFNEVSPYLTEDANRYPKIEFFELQEKTDLLNWGTTREAIQQDQIKDYFSFANVLDFILNVSDVNAGYINISTIEIKESTPGIPQNPYPWTGQYFQDVPVTLKAIALPGYTFSHWSGDVTGTNAEIEIIPTSNMNIQANFDAVVAPQEVVYFWLMDSDLPNDTPMENLSVTYASNGLAAMLNYNSCLSGYPFTINDPNWRKASLERKNAPTPLNYSSESNNNVSYPNSNMRGVQVRQPFRAGNLENNLVFDVPTIGLENISFSLAIMSNGGAETLIVDYWDGSQWIDDDLVNATQAITSAYQVLTFNFSNVAVANDNLNFKIRLRFDGLDMTVDNSDEVIMNNIIMAASKILSTENYADLSTVNIYPNPARTTFNVAADIPLARVEVYNIYGQVVHKSQPNQNTTVVDMHTFSPGVYLVKVVTKTSEETLRLIKR</sequence>
<evidence type="ECO:0000313" key="5">
    <source>
        <dbReference type="Proteomes" id="UP000245370"/>
    </source>
</evidence>
<gene>
    <name evidence="4" type="ORF">DIT68_13795</name>
</gene>
<dbReference type="Pfam" id="PF00932">
    <property type="entry name" value="LTD"/>
    <property type="match status" value="1"/>
</dbReference>
<dbReference type="AlphaFoldDB" id="A0A2U2X5A9"/>
<dbReference type="RefSeq" id="WP_109360403.1">
    <property type="nucleotide sequence ID" value="NZ_QFRJ01000013.1"/>
</dbReference>
<keyword evidence="5" id="KW-1185">Reference proteome</keyword>
<dbReference type="Pfam" id="PF13290">
    <property type="entry name" value="CHB_HEX_C_1"/>
    <property type="match status" value="1"/>
</dbReference>
<comment type="caution">
    <text evidence="4">The sequence shown here is derived from an EMBL/GenBank/DDBJ whole genome shotgun (WGS) entry which is preliminary data.</text>
</comment>
<dbReference type="InterPro" id="IPR026444">
    <property type="entry name" value="Secre_tail"/>
</dbReference>
<proteinExistence type="predicted"/>